<evidence type="ECO:0000313" key="3">
    <source>
        <dbReference type="Proteomes" id="UP000663829"/>
    </source>
</evidence>
<evidence type="ECO:0000313" key="2">
    <source>
        <dbReference type="EMBL" id="CAF4439158.1"/>
    </source>
</evidence>
<dbReference type="Proteomes" id="UP000681722">
    <property type="component" value="Unassembled WGS sequence"/>
</dbReference>
<proteinExistence type="predicted"/>
<protein>
    <submittedName>
        <fullName evidence="1">Uncharacterized protein</fullName>
    </submittedName>
</protein>
<dbReference type="EMBL" id="CAJOBC010096302">
    <property type="protein sequence ID" value="CAF4439158.1"/>
    <property type="molecule type" value="Genomic_DNA"/>
</dbReference>
<dbReference type="AlphaFoldDB" id="A0A815YRE8"/>
<reference evidence="1" key="1">
    <citation type="submission" date="2021-02" db="EMBL/GenBank/DDBJ databases">
        <authorList>
            <person name="Nowell W R."/>
        </authorList>
    </citation>
    <scope>NUCLEOTIDE SEQUENCE</scope>
</reference>
<feature type="non-terminal residue" evidence="1">
    <location>
        <position position="1"/>
    </location>
</feature>
<dbReference type="Proteomes" id="UP000663829">
    <property type="component" value="Unassembled WGS sequence"/>
</dbReference>
<dbReference type="EMBL" id="CAJNOQ010030438">
    <property type="protein sequence ID" value="CAF1574602.1"/>
    <property type="molecule type" value="Genomic_DNA"/>
</dbReference>
<keyword evidence="3" id="KW-1185">Reference proteome</keyword>
<organism evidence="1 3">
    <name type="scientific">Didymodactylos carnosus</name>
    <dbReference type="NCBI Taxonomy" id="1234261"/>
    <lineage>
        <taxon>Eukaryota</taxon>
        <taxon>Metazoa</taxon>
        <taxon>Spiralia</taxon>
        <taxon>Gnathifera</taxon>
        <taxon>Rotifera</taxon>
        <taxon>Eurotatoria</taxon>
        <taxon>Bdelloidea</taxon>
        <taxon>Philodinida</taxon>
        <taxon>Philodinidae</taxon>
        <taxon>Didymodactylos</taxon>
    </lineage>
</organism>
<gene>
    <name evidence="1" type="ORF">GPM918_LOCUS40635</name>
    <name evidence="2" type="ORF">SRO942_LOCUS41597</name>
</gene>
<sequence length="220" mass="25038">NYHEIDSGQNYGILDDGKNIKCDLIGHVIFSSVDMIRTNGFISNISINVYRLSNMTTTTSINSDLILYIVSPTNESTLFSIIAQFHIPFVLSTNGIQNIPVVELIFIANGQYLAIGFDNNYTSCSFNFEERNQYSANLDDVNQGFKQQKKVQFLYETNKSVAFSFNIVQSPEFLRDLFLWSIFVSRYNMAKCLCSYTSVCTIQRYTVLHKSSDLPVTQES</sequence>
<evidence type="ECO:0000313" key="1">
    <source>
        <dbReference type="EMBL" id="CAF1574602.1"/>
    </source>
</evidence>
<comment type="caution">
    <text evidence="1">The sequence shown here is derived from an EMBL/GenBank/DDBJ whole genome shotgun (WGS) entry which is preliminary data.</text>
</comment>
<accession>A0A815YRE8</accession>
<name>A0A815YRE8_9BILA</name>